<sequence length="202" mass="24558">MRIINKTDWKTEDLKKILTKALNEDDKIEGKYLYRNRLEIEIVYSKGPRKWVVESYKKRNLEMPEHWLYSGYAYYNGNLMRLRVPKREISKALLAKMFIHEMGHIRGYRHGGMGRWLDIETLWAEDDKYQIKKKEIKGKPREDLRLKRYNHVIEMIKQKEKILKRLRNQIKKWNAKKRYYQRVLTAAGKIKSERKDEVNEGT</sequence>
<organism evidence="2">
    <name type="scientific">marine sediment metagenome</name>
    <dbReference type="NCBI Taxonomy" id="412755"/>
    <lineage>
        <taxon>unclassified sequences</taxon>
        <taxon>metagenomes</taxon>
        <taxon>ecological metagenomes</taxon>
    </lineage>
</organism>
<reference evidence="2" key="1">
    <citation type="journal article" date="2014" name="Front. Microbiol.">
        <title>High frequency of phylogenetically diverse reductive dehalogenase-homologous genes in deep subseafloor sedimentary metagenomes.</title>
        <authorList>
            <person name="Kawai M."/>
            <person name="Futagami T."/>
            <person name="Toyoda A."/>
            <person name="Takaki Y."/>
            <person name="Nishi S."/>
            <person name="Hori S."/>
            <person name="Arai W."/>
            <person name="Tsubouchi T."/>
            <person name="Morono Y."/>
            <person name="Uchiyama I."/>
            <person name="Ito T."/>
            <person name="Fujiyama A."/>
            <person name="Inagaki F."/>
            <person name="Takami H."/>
        </authorList>
    </citation>
    <scope>NUCLEOTIDE SEQUENCE</scope>
    <source>
        <strain evidence="2">Expedition CK06-06</strain>
    </source>
</reference>
<evidence type="ECO:0000313" key="2">
    <source>
        <dbReference type="EMBL" id="GAH74863.1"/>
    </source>
</evidence>
<keyword evidence="1" id="KW-0175">Coiled coil</keyword>
<gene>
    <name evidence="2" type="ORF">S03H2_47885</name>
</gene>
<feature type="coiled-coil region" evidence="1">
    <location>
        <begin position="149"/>
        <end position="183"/>
    </location>
</feature>
<dbReference type="AlphaFoldDB" id="X1JYH9"/>
<comment type="caution">
    <text evidence="2">The sequence shown here is derived from an EMBL/GenBank/DDBJ whole genome shotgun (WGS) entry which is preliminary data.</text>
</comment>
<name>X1JYH9_9ZZZZ</name>
<evidence type="ECO:0000256" key="1">
    <source>
        <dbReference type="SAM" id="Coils"/>
    </source>
</evidence>
<accession>X1JYH9</accession>
<proteinExistence type="predicted"/>
<protein>
    <submittedName>
        <fullName evidence="2">Uncharacterized protein</fullName>
    </submittedName>
</protein>
<dbReference type="EMBL" id="BARU01030146">
    <property type="protein sequence ID" value="GAH74863.1"/>
    <property type="molecule type" value="Genomic_DNA"/>
</dbReference>